<keyword evidence="8 11" id="KW-1133">Transmembrane helix</keyword>
<evidence type="ECO:0000256" key="6">
    <source>
        <dbReference type="ARBA" id="ARBA00022692"/>
    </source>
</evidence>
<evidence type="ECO:0000256" key="9">
    <source>
        <dbReference type="ARBA" id="ARBA00023136"/>
    </source>
</evidence>
<dbReference type="OMA" id="YPSFDIF"/>
<dbReference type="Proteomes" id="UP000694545">
    <property type="component" value="Unplaced"/>
</dbReference>
<dbReference type="InterPro" id="IPR002591">
    <property type="entry name" value="Phosphodiest/P_Trfase"/>
</dbReference>
<evidence type="ECO:0000256" key="1">
    <source>
        <dbReference type="ARBA" id="ARBA00004477"/>
    </source>
</evidence>
<feature type="transmembrane region" description="Helical" evidence="11">
    <location>
        <begin position="836"/>
        <end position="854"/>
    </location>
</feature>
<feature type="transmembrane region" description="Helical" evidence="11">
    <location>
        <begin position="993"/>
        <end position="1020"/>
    </location>
</feature>
<keyword evidence="14" id="KW-1185">Reference proteome</keyword>
<keyword evidence="4" id="KW-0337">GPI-anchor biosynthesis</keyword>
<dbReference type="InterPro" id="IPR039524">
    <property type="entry name" value="PIGO/GPI13"/>
</dbReference>
<evidence type="ECO:0000256" key="11">
    <source>
        <dbReference type="SAM" id="Phobius"/>
    </source>
</evidence>
<dbReference type="Ensembl" id="ENSVKKT00000025263.1">
    <property type="protein sequence ID" value="ENSVKKP00000024663.1"/>
    <property type="gene ID" value="ENSVKKG00000016122.1"/>
</dbReference>
<keyword evidence="10" id="KW-0325">Glycoprotein</keyword>
<dbReference type="Pfam" id="PF01663">
    <property type="entry name" value="Phosphodiest"/>
    <property type="match status" value="1"/>
</dbReference>
<evidence type="ECO:0000256" key="10">
    <source>
        <dbReference type="ARBA" id="ARBA00023180"/>
    </source>
</evidence>
<evidence type="ECO:0000313" key="13">
    <source>
        <dbReference type="Ensembl" id="ENSVKKP00000024663.1"/>
    </source>
</evidence>
<proteinExistence type="inferred from homology"/>
<evidence type="ECO:0000256" key="2">
    <source>
        <dbReference type="ARBA" id="ARBA00004687"/>
    </source>
</evidence>
<evidence type="ECO:0000256" key="5">
    <source>
        <dbReference type="ARBA" id="ARBA00022679"/>
    </source>
</evidence>
<feature type="transmembrane region" description="Helical" evidence="11">
    <location>
        <begin position="546"/>
        <end position="564"/>
    </location>
</feature>
<evidence type="ECO:0000313" key="14">
    <source>
        <dbReference type="Proteomes" id="UP000694545"/>
    </source>
</evidence>
<dbReference type="Gene3D" id="3.40.720.10">
    <property type="entry name" value="Alkaline Phosphatase, subunit A"/>
    <property type="match status" value="1"/>
</dbReference>
<feature type="transmembrane region" description="Helical" evidence="11">
    <location>
        <begin position="866"/>
        <end position="886"/>
    </location>
</feature>
<dbReference type="AlphaFoldDB" id="A0A8D2Q7K1"/>
<comment type="pathway">
    <text evidence="2">Glycolipid biosynthesis; glycosylphosphatidylinositol-anchor biosynthesis.</text>
</comment>
<dbReference type="PANTHER" id="PTHR23071">
    <property type="entry name" value="PHOSPHATIDYLINOSITOL GLYCAN"/>
    <property type="match status" value="1"/>
</dbReference>
<feature type="transmembrane region" description="Helical" evidence="11">
    <location>
        <begin position="457"/>
        <end position="480"/>
    </location>
</feature>
<keyword evidence="5" id="KW-0808">Transferase</keyword>
<dbReference type="UniPathway" id="UPA00196"/>
<feature type="domain" description="GPI ethanolamine phosphate transferase 2 C-terminal" evidence="12">
    <location>
        <begin position="811"/>
        <end position="1007"/>
    </location>
</feature>
<dbReference type="InterPro" id="IPR017850">
    <property type="entry name" value="Alkaline_phosphatase_core_sf"/>
</dbReference>
<reference evidence="13" key="1">
    <citation type="submission" date="2025-08" db="UniProtKB">
        <authorList>
            <consortium name="Ensembl"/>
        </authorList>
    </citation>
    <scope>IDENTIFICATION</scope>
</reference>
<dbReference type="CDD" id="cd16023">
    <property type="entry name" value="GPI_EPT_3"/>
    <property type="match status" value="1"/>
</dbReference>
<feature type="transmembrane region" description="Helical" evidence="11">
    <location>
        <begin position="690"/>
        <end position="716"/>
    </location>
</feature>
<dbReference type="Pfam" id="PF19316">
    <property type="entry name" value="PIGO_PIGG"/>
    <property type="match status" value="1"/>
</dbReference>
<sequence>ASVPLLPRPRTLVCFLIGMESCNKRRQLDGSALVPEQLGNGESTVGLEWGRHLGQCPLQGRGGWGGRSGCWLPRRFPRAVLVLIDALAFEFARFEPARRAPRPFENRLPVLHELARRQPRHGRLFRFRADPPTTTMQRIKGLTTGSLPTFVDAGSNFASYAVQEDNLIRQLAQNGKRVVFMGDDTWDGLFPQAFFRSYFFPSFNVKDLHTVDEGILQHLYQTVDGGEWDLLIAHFLGVDHCGHKHGPDHPEMRGPLPALALVDHLANDTVLLVAGDHGMTGTGDHGGDSEEEVDAALFVYRLPCRPCYRTLLHPNIGEVMADLFAVEGDAAASALAQLAAYSINAGQVHRFLHSYSLAAQDIPAEKLQRLRDLFSSTAEAHEQLLAQPGSALLPQLEHLQGLFRRYLREARAACEETWARFHLARMLAGCALLASSCVLCYVASRVALDRAFSYRRLLLYPVLWGLAGAALLGLAHLGGWAGVDPLLLSSWGAAASQLGFFWHCWSGRPCPTRLQAGPGQALPVGILLARCGASLSDSFVVAEARVAPFLLGSLALALVLRLHWRGRLAGSRGPPQLLGCLGAVLLCARLSGLFWQCREETPHCRSSPLLAPLSSLQSPRAKNLCYVLCLAGLAGQAWGVRRWLQHHGNLNSPSAPALVARWGLPLLALGLGGYWAVTSGAEEELARLHAWVQLALAALPRGIFGLVALGLLLLLWSPVTVFVQDGREPPGAGVPVAYPSSEAELRQVIPQLYRRMQESLRSRLAEAQAGGGATVAAYGLGSVYSAALLVGLALLGFLLMALHSERLSLAFLLLFLEAFALLWMVTGGLPVAPFEVAWSALVLWALAATQFFYATGHQPVFPAIHWNAAFVGFQQGHAGVLVPALLVGANTFASHVLFAAGCPLLLLWPFVCEALTSRGRRPRAELPQPGEQMMEMRLREDPARFVAALLQLGLKYLCVLGVQLLACVLAAFILRRHLMVWKVFAPKFLFEALGFVASSVFLLLGLGLVMRVDCAVSAWFKRVILAQSR</sequence>
<dbReference type="SUPFAM" id="SSF53649">
    <property type="entry name" value="Alkaline phosphatase-like"/>
    <property type="match status" value="1"/>
</dbReference>
<feature type="transmembrane region" description="Helical" evidence="11">
    <location>
        <begin position="783"/>
        <end position="802"/>
    </location>
</feature>
<dbReference type="GO" id="GO:0051377">
    <property type="term" value="F:mannose-ethanolamine phosphotransferase activity"/>
    <property type="evidence" value="ECO:0007669"/>
    <property type="project" value="InterPro"/>
</dbReference>
<feature type="transmembrane region" description="Helical" evidence="11">
    <location>
        <begin position="426"/>
        <end position="448"/>
    </location>
</feature>
<dbReference type="PANTHER" id="PTHR23071:SF1">
    <property type="entry name" value="GPI ETHANOLAMINE PHOSPHATE TRANSFERASE 3"/>
    <property type="match status" value="1"/>
</dbReference>
<evidence type="ECO:0000259" key="12">
    <source>
        <dbReference type="Pfam" id="PF19316"/>
    </source>
</evidence>
<dbReference type="GO" id="GO:0005789">
    <property type="term" value="C:endoplasmic reticulum membrane"/>
    <property type="evidence" value="ECO:0007669"/>
    <property type="project" value="UniProtKB-SubCell"/>
</dbReference>
<keyword evidence="7" id="KW-0256">Endoplasmic reticulum</keyword>
<keyword evidence="9 11" id="KW-0472">Membrane</keyword>
<organism evidence="13 14">
    <name type="scientific">Varanus komodoensis</name>
    <name type="common">Komodo dragon</name>
    <dbReference type="NCBI Taxonomy" id="61221"/>
    <lineage>
        <taxon>Eukaryota</taxon>
        <taxon>Metazoa</taxon>
        <taxon>Chordata</taxon>
        <taxon>Craniata</taxon>
        <taxon>Vertebrata</taxon>
        <taxon>Euteleostomi</taxon>
        <taxon>Lepidosauria</taxon>
        <taxon>Squamata</taxon>
        <taxon>Bifurcata</taxon>
        <taxon>Unidentata</taxon>
        <taxon>Episquamata</taxon>
        <taxon>Toxicofera</taxon>
        <taxon>Anguimorpha</taxon>
        <taxon>Paleoanguimorpha</taxon>
        <taxon>Varanoidea</taxon>
        <taxon>Varanidae</taxon>
        <taxon>Varanus</taxon>
    </lineage>
</organism>
<feature type="transmembrane region" description="Helical" evidence="11">
    <location>
        <begin position="623"/>
        <end position="639"/>
    </location>
</feature>
<evidence type="ECO:0000256" key="8">
    <source>
        <dbReference type="ARBA" id="ARBA00022989"/>
    </source>
</evidence>
<feature type="transmembrane region" description="Helical" evidence="11">
    <location>
        <begin position="892"/>
        <end position="911"/>
    </location>
</feature>
<keyword evidence="6 11" id="KW-0812">Transmembrane</keyword>
<name>A0A8D2Q7K1_VARKO</name>
<accession>A0A8D2Q7K1</accession>
<protein>
    <submittedName>
        <fullName evidence="13">Phosphatidylinositol glycan anchor biosynthesis class O</fullName>
    </submittedName>
</protein>
<feature type="transmembrane region" description="Helical" evidence="11">
    <location>
        <begin position="659"/>
        <end position="678"/>
    </location>
</feature>
<comment type="similarity">
    <text evidence="3">Belongs to the PIGG/PIGN/PIGO family. PIGO subfamily.</text>
</comment>
<evidence type="ECO:0000256" key="3">
    <source>
        <dbReference type="ARBA" id="ARBA00008695"/>
    </source>
</evidence>
<feature type="transmembrane region" description="Helical" evidence="11">
    <location>
        <begin position="809"/>
        <end position="830"/>
    </location>
</feature>
<reference evidence="13" key="2">
    <citation type="submission" date="2025-09" db="UniProtKB">
        <authorList>
            <consortium name="Ensembl"/>
        </authorList>
    </citation>
    <scope>IDENTIFICATION</scope>
</reference>
<dbReference type="InterPro" id="IPR037675">
    <property type="entry name" value="PIG-O_N"/>
</dbReference>
<evidence type="ECO:0000256" key="7">
    <source>
        <dbReference type="ARBA" id="ARBA00022824"/>
    </source>
</evidence>
<evidence type="ECO:0000256" key="4">
    <source>
        <dbReference type="ARBA" id="ARBA00022502"/>
    </source>
</evidence>
<feature type="transmembrane region" description="Helical" evidence="11">
    <location>
        <begin position="945"/>
        <end position="973"/>
    </location>
</feature>
<dbReference type="GO" id="GO:0006506">
    <property type="term" value="P:GPI anchor biosynthetic process"/>
    <property type="evidence" value="ECO:0007669"/>
    <property type="project" value="UniProtKB-UniPathway"/>
</dbReference>
<comment type="subcellular location">
    <subcellularLocation>
        <location evidence="1">Endoplasmic reticulum membrane</location>
        <topology evidence="1">Multi-pass membrane protein</topology>
    </subcellularLocation>
</comment>
<dbReference type="InterPro" id="IPR045687">
    <property type="entry name" value="PIGG/GPI7_C"/>
</dbReference>